<comment type="catalytic activity">
    <reaction evidence="1">
        <text>2 a mycocerosyl-[mycocerosic acid synthase] + a phthiocerol = a dimycocerosyl phthiocerol + 2 holo-[mycocerosic acid synthase].</text>
        <dbReference type="EC" id="2.3.1.282"/>
    </reaction>
</comment>
<dbReference type="EC" id="2.3.1.282" evidence="5"/>
<organism evidence="13 14">
    <name type="scientific">Streptomyces phaeofaciens</name>
    <dbReference type="NCBI Taxonomy" id="68254"/>
    <lineage>
        <taxon>Bacteria</taxon>
        <taxon>Bacillati</taxon>
        <taxon>Actinomycetota</taxon>
        <taxon>Actinomycetes</taxon>
        <taxon>Kitasatosporales</taxon>
        <taxon>Streptomycetaceae</taxon>
        <taxon>Streptomyces</taxon>
    </lineage>
</organism>
<protein>
    <recommendedName>
        <fullName evidence="6">Phthiocerol/phthiodiolone dimycocerosyl transferase</fullName>
        <ecNumber evidence="5">2.3.1.282</ecNumber>
    </recommendedName>
    <alternativeName>
        <fullName evidence="11">Acyltransferase PapA5</fullName>
    </alternativeName>
    <alternativeName>
        <fullName evidence="9">Phthiocerol/phthiodiolone O-acyltransferase</fullName>
    </alternativeName>
    <alternativeName>
        <fullName evidence="10">Polyketide synthase-associated protein A5</fullName>
    </alternativeName>
</protein>
<dbReference type="Gene3D" id="3.30.559.30">
    <property type="entry name" value="Nonribosomal peptide synthetase, condensation domain"/>
    <property type="match status" value="1"/>
</dbReference>
<dbReference type="Proteomes" id="UP000646776">
    <property type="component" value="Unassembled WGS sequence"/>
</dbReference>
<feature type="domain" description="Phthiocerol/phthiodiolone dimycocerosyl transferase C-terminal" evidence="12">
    <location>
        <begin position="206"/>
        <end position="394"/>
    </location>
</feature>
<evidence type="ECO:0000313" key="14">
    <source>
        <dbReference type="Proteomes" id="UP000646776"/>
    </source>
</evidence>
<evidence type="ECO:0000256" key="10">
    <source>
        <dbReference type="ARBA" id="ARBA00032317"/>
    </source>
</evidence>
<dbReference type="AlphaFoldDB" id="A0A918HDP8"/>
<evidence type="ECO:0000256" key="7">
    <source>
        <dbReference type="ARBA" id="ARBA00022679"/>
    </source>
</evidence>
<dbReference type="PANTHER" id="PTHR28037">
    <property type="entry name" value="ALCOHOL O-ACETYLTRANSFERASE 1-RELATED"/>
    <property type="match status" value="1"/>
</dbReference>
<dbReference type="InterPro" id="IPR052058">
    <property type="entry name" value="Alcohol_O-acetyltransferase"/>
</dbReference>
<dbReference type="Pfam" id="PF16911">
    <property type="entry name" value="PapA_C"/>
    <property type="match status" value="1"/>
</dbReference>
<keyword evidence="7" id="KW-0808">Transferase</keyword>
<dbReference type="GO" id="GO:0016746">
    <property type="term" value="F:acyltransferase activity"/>
    <property type="evidence" value="ECO:0007669"/>
    <property type="project" value="UniProtKB-KW"/>
</dbReference>
<dbReference type="InterPro" id="IPR031641">
    <property type="entry name" value="PapA_C"/>
</dbReference>
<reference evidence="13" key="2">
    <citation type="submission" date="2020-09" db="EMBL/GenBank/DDBJ databases">
        <authorList>
            <person name="Sun Q."/>
            <person name="Ohkuma M."/>
        </authorList>
    </citation>
    <scope>NUCLEOTIDE SEQUENCE</scope>
    <source>
        <strain evidence="13">JCM 4125</strain>
    </source>
</reference>
<evidence type="ECO:0000256" key="3">
    <source>
        <dbReference type="ARBA" id="ARBA00001907"/>
    </source>
</evidence>
<evidence type="ECO:0000256" key="6">
    <source>
        <dbReference type="ARBA" id="ARBA00013449"/>
    </source>
</evidence>
<evidence type="ECO:0000259" key="12">
    <source>
        <dbReference type="Pfam" id="PF16911"/>
    </source>
</evidence>
<gene>
    <name evidence="13" type="ORF">GCM10010226_33890</name>
</gene>
<keyword evidence="14" id="KW-1185">Reference proteome</keyword>
<name>A0A918HDP8_9ACTN</name>
<evidence type="ECO:0000256" key="4">
    <source>
        <dbReference type="ARBA" id="ARBA00006558"/>
    </source>
</evidence>
<comment type="catalytic activity">
    <reaction evidence="2">
        <text>2 a mycocerosyl-[mycocerosic acid synthase] + a phenolphthiocerol = a dimycocerosyl phenolphthiocerol + 2 holo-[mycocerosic acid synthase].</text>
        <dbReference type="EC" id="2.3.1.282"/>
    </reaction>
</comment>
<evidence type="ECO:0000256" key="11">
    <source>
        <dbReference type="ARBA" id="ARBA00033407"/>
    </source>
</evidence>
<dbReference type="PANTHER" id="PTHR28037:SF1">
    <property type="entry name" value="ALCOHOL O-ACETYLTRANSFERASE 1-RELATED"/>
    <property type="match status" value="1"/>
</dbReference>
<dbReference type="InterPro" id="IPR023213">
    <property type="entry name" value="CAT-like_dom_sf"/>
</dbReference>
<accession>A0A918HDP8</accession>
<keyword evidence="8 13" id="KW-0012">Acyltransferase</keyword>
<evidence type="ECO:0000256" key="1">
    <source>
        <dbReference type="ARBA" id="ARBA00000026"/>
    </source>
</evidence>
<evidence type="ECO:0000256" key="9">
    <source>
        <dbReference type="ARBA" id="ARBA00030465"/>
    </source>
</evidence>
<dbReference type="SUPFAM" id="SSF52777">
    <property type="entry name" value="CoA-dependent acyltransferases"/>
    <property type="match status" value="2"/>
</dbReference>
<comment type="catalytic activity">
    <reaction evidence="3">
        <text>2 a mycocerosyl-[mycocerosic acid synthase] + a phthiodiolone = a dimycocerosyl phthiodiolone + 2 holo-[mycocerosic acid synthase].</text>
        <dbReference type="EC" id="2.3.1.282"/>
    </reaction>
</comment>
<evidence type="ECO:0000256" key="5">
    <source>
        <dbReference type="ARBA" id="ARBA00012866"/>
    </source>
</evidence>
<evidence type="ECO:0000256" key="8">
    <source>
        <dbReference type="ARBA" id="ARBA00023315"/>
    </source>
</evidence>
<evidence type="ECO:0000256" key="2">
    <source>
        <dbReference type="ARBA" id="ARBA00000625"/>
    </source>
</evidence>
<proteinExistence type="inferred from homology"/>
<reference evidence="13" key="1">
    <citation type="journal article" date="2014" name="Int. J. Syst. Evol. Microbiol.">
        <title>Complete genome sequence of Corynebacterium casei LMG S-19264T (=DSM 44701T), isolated from a smear-ripened cheese.</title>
        <authorList>
            <consortium name="US DOE Joint Genome Institute (JGI-PGF)"/>
            <person name="Walter F."/>
            <person name="Albersmeier A."/>
            <person name="Kalinowski J."/>
            <person name="Ruckert C."/>
        </authorList>
    </citation>
    <scope>NUCLEOTIDE SEQUENCE</scope>
    <source>
        <strain evidence="13">JCM 4125</strain>
    </source>
</reference>
<comment type="similarity">
    <text evidence="4">Belongs to the acyltransferase PapA5 family.</text>
</comment>
<dbReference type="EMBL" id="BMSA01000008">
    <property type="protein sequence ID" value="GGT53964.1"/>
    <property type="molecule type" value="Genomic_DNA"/>
</dbReference>
<sequence>METLYVPQRSRAVLSCALAGPVDAPALATAFEAVTAEQPTLLTHIVAAEAGPVLELLPEPERPRLITRPSDEDAYAEELNNPLTVGGPLVRAVLIGEPGGDTHTFVLAVDHVITDGHSAITLLNRIWDRYGQVLGAGADAVTVAPPAVTEVPVWPAPVSSLLPPTDAAETAKYLDRRTEETRRRPVALLPYDVPPAAESDEGRPAPRIEVARLRLDADDTLRLRELARSTGLSVHGLVGAALLTAVRRRMDGAGPRVLGCMSPVDVRSRLTPPLSAEVMVAAVTAHLHALEVSPDSSPLELAGELGAALGNHIERGDHFQEMRIMPEVPRNPLLQMGTVINTNMGVVPGPRLPEGLRVTDVRLVPARENYFPQAGRSPLMACVTSFDGRLAVEFPHHTACFSTEFMAALRDDVHATLLALVDTDGTRPPAEVMA</sequence>
<comment type="caution">
    <text evidence="13">The sequence shown here is derived from an EMBL/GenBank/DDBJ whole genome shotgun (WGS) entry which is preliminary data.</text>
</comment>
<evidence type="ECO:0000313" key="13">
    <source>
        <dbReference type="EMBL" id="GGT53964.1"/>
    </source>
</evidence>
<dbReference type="Gene3D" id="3.30.559.10">
    <property type="entry name" value="Chloramphenicol acetyltransferase-like domain"/>
    <property type="match status" value="1"/>
</dbReference>